<keyword evidence="8" id="KW-0378">Hydrolase</keyword>
<dbReference type="InterPro" id="IPR000711">
    <property type="entry name" value="ATPase_OSCP/dsu"/>
</dbReference>
<sequence>MDAEQIDGWAGALFDIARSEGALGAVEEELFRFARSLEGNDELRNVLVDPAVPGERKSGVLSDLLGNASPITAGIVSLVVTTGHTRDLSAIVDRLLARAASTRSAVVAQVRSAVPLDEGQRARLASALGQAVGKEVEVRVIIDPTVLGGLIAQIGDTVIDGSVRTRLDQLKELI</sequence>
<dbReference type="Pfam" id="PF00213">
    <property type="entry name" value="OSCP"/>
    <property type="match status" value="1"/>
</dbReference>
<evidence type="ECO:0000313" key="8">
    <source>
        <dbReference type="EMBL" id="CAA9210520.1"/>
    </source>
</evidence>
<reference evidence="8" key="1">
    <citation type="submission" date="2020-02" db="EMBL/GenBank/DDBJ databases">
        <authorList>
            <person name="Meier V. D."/>
        </authorList>
    </citation>
    <scope>NUCLEOTIDE SEQUENCE</scope>
    <source>
        <strain evidence="8">AVDCRST_MAG20</strain>
    </source>
</reference>
<dbReference type="PANTHER" id="PTHR11910">
    <property type="entry name" value="ATP SYNTHASE DELTA CHAIN"/>
    <property type="match status" value="1"/>
</dbReference>
<evidence type="ECO:0000256" key="5">
    <source>
        <dbReference type="ARBA" id="ARBA00023136"/>
    </source>
</evidence>
<keyword evidence="6 7" id="KW-0066">ATP synthesis</keyword>
<name>A0A6J4GZY5_9ACTN</name>
<keyword evidence="7" id="KW-1003">Cell membrane</keyword>
<dbReference type="EMBL" id="CADCSY010000005">
    <property type="protein sequence ID" value="CAA9210520.1"/>
    <property type="molecule type" value="Genomic_DNA"/>
</dbReference>
<evidence type="ECO:0000256" key="1">
    <source>
        <dbReference type="ARBA" id="ARBA00004370"/>
    </source>
</evidence>
<evidence type="ECO:0000256" key="7">
    <source>
        <dbReference type="HAMAP-Rule" id="MF_01416"/>
    </source>
</evidence>
<dbReference type="GO" id="GO:0005886">
    <property type="term" value="C:plasma membrane"/>
    <property type="evidence" value="ECO:0007669"/>
    <property type="project" value="UniProtKB-SubCell"/>
</dbReference>
<dbReference type="NCBIfam" id="TIGR01145">
    <property type="entry name" value="ATP_synt_delta"/>
    <property type="match status" value="1"/>
</dbReference>
<keyword evidence="4 7" id="KW-0406">Ion transport</keyword>
<comment type="function">
    <text evidence="7">F(1)F(0) ATP synthase produces ATP from ADP in the presence of a proton or sodium gradient. F-type ATPases consist of two structural domains, F(1) containing the extramembraneous catalytic core and F(0) containing the membrane proton channel, linked together by a central stalk and a peripheral stalk. During catalysis, ATP synthesis in the catalytic domain of F(1) is coupled via a rotary mechanism of the central stalk subunits to proton translocation.</text>
</comment>
<evidence type="ECO:0000256" key="2">
    <source>
        <dbReference type="ARBA" id="ARBA00022448"/>
    </source>
</evidence>
<dbReference type="AlphaFoldDB" id="A0A6J4GZY5"/>
<evidence type="ECO:0000256" key="3">
    <source>
        <dbReference type="ARBA" id="ARBA00022781"/>
    </source>
</evidence>
<proteinExistence type="inferred from homology"/>
<evidence type="ECO:0000256" key="4">
    <source>
        <dbReference type="ARBA" id="ARBA00023065"/>
    </source>
</evidence>
<dbReference type="SUPFAM" id="SSF47928">
    <property type="entry name" value="N-terminal domain of the delta subunit of the F1F0-ATP synthase"/>
    <property type="match status" value="1"/>
</dbReference>
<dbReference type="HAMAP" id="MF_01416">
    <property type="entry name" value="ATP_synth_delta_bact"/>
    <property type="match status" value="1"/>
</dbReference>
<evidence type="ECO:0000256" key="6">
    <source>
        <dbReference type="ARBA" id="ARBA00023310"/>
    </source>
</evidence>
<dbReference type="PRINTS" id="PR00125">
    <property type="entry name" value="ATPASEDELTA"/>
</dbReference>
<dbReference type="InterPro" id="IPR026015">
    <property type="entry name" value="ATP_synth_OSCP/delta_N_sf"/>
</dbReference>
<keyword evidence="3 7" id="KW-0375">Hydrogen ion transport</keyword>
<dbReference type="GO" id="GO:0045259">
    <property type="term" value="C:proton-transporting ATP synthase complex"/>
    <property type="evidence" value="ECO:0007669"/>
    <property type="project" value="UniProtKB-KW"/>
</dbReference>
<accession>A0A6J4GZY5</accession>
<keyword evidence="5 7" id="KW-0472">Membrane</keyword>
<comment type="similarity">
    <text evidence="7">Belongs to the ATPase delta chain family.</text>
</comment>
<dbReference type="Gene3D" id="1.10.520.20">
    <property type="entry name" value="N-terminal domain of the delta subunit of the F1F0-ATP synthase"/>
    <property type="match status" value="1"/>
</dbReference>
<comment type="function">
    <text evidence="7">This protein is part of the stalk that links CF(0) to CF(1). It either transmits conformational changes from CF(0) to CF(1) or is implicated in proton conduction.</text>
</comment>
<comment type="subcellular location">
    <subcellularLocation>
        <location evidence="7">Cell membrane</location>
        <topology evidence="7">Peripheral membrane protein</topology>
    </subcellularLocation>
    <subcellularLocation>
        <location evidence="1">Membrane</location>
    </subcellularLocation>
</comment>
<gene>
    <name evidence="7" type="primary">atpH</name>
    <name evidence="8" type="ORF">AVDCRST_MAG20-192</name>
</gene>
<organism evidence="8">
    <name type="scientific">uncultured Acidimicrobiales bacterium</name>
    <dbReference type="NCBI Taxonomy" id="310071"/>
    <lineage>
        <taxon>Bacteria</taxon>
        <taxon>Bacillati</taxon>
        <taxon>Actinomycetota</taxon>
        <taxon>Acidimicrobiia</taxon>
        <taxon>Acidimicrobiales</taxon>
        <taxon>environmental samples</taxon>
    </lineage>
</organism>
<keyword evidence="7" id="KW-0139">CF(1)</keyword>
<keyword evidence="2 7" id="KW-0813">Transport</keyword>
<dbReference type="GO" id="GO:0016787">
    <property type="term" value="F:hydrolase activity"/>
    <property type="evidence" value="ECO:0007669"/>
    <property type="project" value="UniProtKB-KW"/>
</dbReference>
<protein>
    <recommendedName>
        <fullName evidence="7">ATP synthase subunit delta</fullName>
    </recommendedName>
    <alternativeName>
        <fullName evidence="7">ATP synthase F(1) sector subunit delta</fullName>
    </alternativeName>
    <alternativeName>
        <fullName evidence="7">F-type ATPase subunit delta</fullName>
        <shortName evidence="7">F-ATPase subunit delta</shortName>
    </alternativeName>
</protein>
<dbReference type="GO" id="GO:0046933">
    <property type="term" value="F:proton-transporting ATP synthase activity, rotational mechanism"/>
    <property type="evidence" value="ECO:0007669"/>
    <property type="project" value="UniProtKB-UniRule"/>
</dbReference>